<dbReference type="OrthoDB" id="710170at2"/>
<evidence type="ECO:0000313" key="1">
    <source>
        <dbReference type="EMBL" id="QHI37053.1"/>
    </source>
</evidence>
<keyword evidence="2" id="KW-1185">Reference proteome</keyword>
<gene>
    <name evidence="1" type="primary">yidD</name>
    <name evidence="1" type="ORF">IMCC3317_24310</name>
</gene>
<dbReference type="EMBL" id="CP019288">
    <property type="protein sequence ID" value="QHI37053.1"/>
    <property type="molecule type" value="Genomic_DNA"/>
</dbReference>
<protein>
    <submittedName>
        <fullName evidence="1">Membrane protein insertion efficiency factor</fullName>
    </submittedName>
</protein>
<reference evidence="1 2" key="1">
    <citation type="journal article" date="2013" name="Int. J. Syst. Evol. Microbiol.">
        <title>Kordia antarctica sp. nov., isolated from Antarctic seawater.</title>
        <authorList>
            <person name="Baek K."/>
            <person name="Choi A."/>
            <person name="Kang I."/>
            <person name="Lee K."/>
            <person name="Cho J.C."/>
        </authorList>
    </citation>
    <scope>NUCLEOTIDE SEQUENCE [LARGE SCALE GENOMIC DNA]</scope>
    <source>
        <strain evidence="1 2">IMCC3317</strain>
    </source>
</reference>
<proteinExistence type="predicted"/>
<dbReference type="RefSeq" id="WP_160129709.1">
    <property type="nucleotide sequence ID" value="NZ_CP019288.1"/>
</dbReference>
<dbReference type="InterPro" id="IPR002696">
    <property type="entry name" value="Membr_insert_effic_factor_YidD"/>
</dbReference>
<evidence type="ECO:0000313" key="2">
    <source>
        <dbReference type="Proteomes" id="UP000464657"/>
    </source>
</evidence>
<dbReference type="KEGG" id="kan:IMCC3317_24310"/>
<dbReference type="NCBIfam" id="TIGR00278">
    <property type="entry name" value="membrane protein insertion efficiency factor YidD"/>
    <property type="match status" value="1"/>
</dbReference>
<dbReference type="Pfam" id="PF01809">
    <property type="entry name" value="YidD"/>
    <property type="match status" value="1"/>
</dbReference>
<name>A0A7L4ZK15_9FLAO</name>
<sequence>MKYFLLFIIKSYWLIIPKSKRRKCIFKQSCSNYVYQTATKDGFIAGLYAFKYRYKNCRYGYETFINPIDQKVQIKLRNNEILDQEDISERFLL</sequence>
<dbReference type="AlphaFoldDB" id="A0A7L4ZK15"/>
<accession>A0A7L4ZK15</accession>
<dbReference type="SMART" id="SM01234">
    <property type="entry name" value="Haemolytic"/>
    <property type="match status" value="1"/>
</dbReference>
<organism evidence="1 2">
    <name type="scientific">Kordia antarctica</name>
    <dbReference type="NCBI Taxonomy" id="1218801"/>
    <lineage>
        <taxon>Bacteria</taxon>
        <taxon>Pseudomonadati</taxon>
        <taxon>Bacteroidota</taxon>
        <taxon>Flavobacteriia</taxon>
        <taxon>Flavobacteriales</taxon>
        <taxon>Flavobacteriaceae</taxon>
        <taxon>Kordia</taxon>
    </lineage>
</organism>
<dbReference type="Proteomes" id="UP000464657">
    <property type="component" value="Chromosome"/>
</dbReference>